<sequence>MIRLVKIVGLLLICATAASPQEVGPVTELPIPRYVSLKSSPGNLRRGPSFSQRIDWVLMRRGMPLRVTAEYDNWRRVVDRDGVGGWVYYTLLSGNRTVIVDAETLSLHARPDSRTTEIARLERGVVARVDECTEDWCRLVADGYRGWAPKGNYWGVEPDEVFD</sequence>
<proteinExistence type="predicted"/>
<organism evidence="2 3">
    <name type="scientific">Roseisalinus antarcticus</name>
    <dbReference type="NCBI Taxonomy" id="254357"/>
    <lineage>
        <taxon>Bacteria</taxon>
        <taxon>Pseudomonadati</taxon>
        <taxon>Pseudomonadota</taxon>
        <taxon>Alphaproteobacteria</taxon>
        <taxon>Rhodobacterales</taxon>
        <taxon>Roseobacteraceae</taxon>
        <taxon>Roseisalinus</taxon>
    </lineage>
</organism>
<keyword evidence="3" id="KW-1185">Reference proteome</keyword>
<reference evidence="2 3" key="1">
    <citation type="submission" date="2017-03" db="EMBL/GenBank/DDBJ databases">
        <authorList>
            <person name="Afonso C.L."/>
            <person name="Miller P.J."/>
            <person name="Scott M.A."/>
            <person name="Spackman E."/>
            <person name="Goraichik I."/>
            <person name="Dimitrov K.M."/>
            <person name="Suarez D.L."/>
            <person name="Swayne D.E."/>
        </authorList>
    </citation>
    <scope>NUCLEOTIDE SEQUENCE [LARGE SCALE GENOMIC DNA]</scope>
    <source>
        <strain evidence="2 3">CECT 7023</strain>
    </source>
</reference>
<evidence type="ECO:0000313" key="2">
    <source>
        <dbReference type="EMBL" id="SLN38203.1"/>
    </source>
</evidence>
<name>A0A1Y5SE04_9RHOB</name>
<evidence type="ECO:0000313" key="3">
    <source>
        <dbReference type="Proteomes" id="UP000193900"/>
    </source>
</evidence>
<keyword evidence="1" id="KW-0732">Signal</keyword>
<protein>
    <submittedName>
        <fullName evidence="2">Bacterial SH3 domain protein</fullName>
    </submittedName>
</protein>
<feature type="chain" id="PRO_5012260860" evidence="1">
    <location>
        <begin position="21"/>
        <end position="163"/>
    </location>
</feature>
<dbReference type="Proteomes" id="UP000193900">
    <property type="component" value="Unassembled WGS sequence"/>
</dbReference>
<evidence type="ECO:0000256" key="1">
    <source>
        <dbReference type="SAM" id="SignalP"/>
    </source>
</evidence>
<dbReference type="RefSeq" id="WP_085878372.1">
    <property type="nucleotide sequence ID" value="NZ_FWFZ01000005.1"/>
</dbReference>
<gene>
    <name evidence="2" type="ORF">ROA7023_01466</name>
</gene>
<dbReference type="Pfam" id="PF06347">
    <property type="entry name" value="SH3_4"/>
    <property type="match status" value="2"/>
</dbReference>
<feature type="signal peptide" evidence="1">
    <location>
        <begin position="1"/>
        <end position="20"/>
    </location>
</feature>
<dbReference type="Gene3D" id="2.30.30.40">
    <property type="entry name" value="SH3 Domains"/>
    <property type="match status" value="1"/>
</dbReference>
<accession>A0A1Y5SE04</accession>
<dbReference type="OrthoDB" id="9810773at2"/>
<dbReference type="InterPro" id="IPR010466">
    <property type="entry name" value="DUF1058"/>
</dbReference>
<dbReference type="AlphaFoldDB" id="A0A1Y5SE04"/>
<dbReference type="EMBL" id="FWFZ01000005">
    <property type="protein sequence ID" value="SLN38203.1"/>
    <property type="molecule type" value="Genomic_DNA"/>
</dbReference>